<evidence type="ECO:0000313" key="2">
    <source>
        <dbReference type="Proteomes" id="UP000008311"/>
    </source>
</evidence>
<gene>
    <name evidence="1" type="ORF">RCOM_1020450</name>
</gene>
<organism evidence="1 2">
    <name type="scientific">Ricinus communis</name>
    <name type="common">Castor bean</name>
    <dbReference type="NCBI Taxonomy" id="3988"/>
    <lineage>
        <taxon>Eukaryota</taxon>
        <taxon>Viridiplantae</taxon>
        <taxon>Streptophyta</taxon>
        <taxon>Embryophyta</taxon>
        <taxon>Tracheophyta</taxon>
        <taxon>Spermatophyta</taxon>
        <taxon>Magnoliopsida</taxon>
        <taxon>eudicotyledons</taxon>
        <taxon>Gunneridae</taxon>
        <taxon>Pentapetalae</taxon>
        <taxon>rosids</taxon>
        <taxon>fabids</taxon>
        <taxon>Malpighiales</taxon>
        <taxon>Euphorbiaceae</taxon>
        <taxon>Acalyphoideae</taxon>
        <taxon>Acalypheae</taxon>
        <taxon>Ricinus</taxon>
    </lineage>
</organism>
<sequence length="103" mass="11336">MKPKALKDKKGGNSKQATNYKAHVATHTTDSFSSNPTALLNDFASYLQEKHGQGIVQNETINQMRDESATSAGLLSKFSSSLIDANFENSQGYLSRPRQQEND</sequence>
<reference evidence="2" key="1">
    <citation type="journal article" date="2010" name="Nat. Biotechnol.">
        <title>Draft genome sequence of the oilseed species Ricinus communis.</title>
        <authorList>
            <person name="Chan A.P."/>
            <person name="Crabtree J."/>
            <person name="Zhao Q."/>
            <person name="Lorenzi H."/>
            <person name="Orvis J."/>
            <person name="Puiu D."/>
            <person name="Melake-Berhan A."/>
            <person name="Jones K.M."/>
            <person name="Redman J."/>
            <person name="Chen G."/>
            <person name="Cahoon E.B."/>
            <person name="Gedil M."/>
            <person name="Stanke M."/>
            <person name="Haas B.J."/>
            <person name="Wortman J.R."/>
            <person name="Fraser-Liggett C.M."/>
            <person name="Ravel J."/>
            <person name="Rabinowicz P.D."/>
        </authorList>
    </citation>
    <scope>NUCLEOTIDE SEQUENCE [LARGE SCALE GENOMIC DNA]</scope>
    <source>
        <strain evidence="2">cv. Hale</strain>
    </source>
</reference>
<protein>
    <submittedName>
        <fullName evidence="1">Uncharacterized protein</fullName>
    </submittedName>
</protein>
<dbReference type="EMBL" id="EQ973823">
    <property type="protein sequence ID" value="EEF44260.1"/>
    <property type="molecule type" value="Genomic_DNA"/>
</dbReference>
<dbReference type="AlphaFoldDB" id="B9RWK8"/>
<accession>B9RWK8</accession>
<dbReference type="InParanoid" id="B9RWK8"/>
<name>B9RWK8_RICCO</name>
<dbReference type="Proteomes" id="UP000008311">
    <property type="component" value="Unassembled WGS sequence"/>
</dbReference>
<proteinExistence type="predicted"/>
<keyword evidence="2" id="KW-1185">Reference proteome</keyword>
<evidence type="ECO:0000313" key="1">
    <source>
        <dbReference type="EMBL" id="EEF44260.1"/>
    </source>
</evidence>